<sequence>MLGNENEIEGMLRKEIEKKMGEERELKFVIQKTLYEDNNGRFVEERVVVSGEAPEGFVRFQGRGNVKGQFKHPLSPNTTVSADTKFSYPIDAETVWEAFEKTEDAFLEARPAQEAKLKAEVMGRLNKAVEAAKKQEEEAKNQTATAPPGILGPRGTLKGTLKGTPPTPKAARSSRKHRRKH</sequence>
<dbReference type="EMBL" id="LAZR01064196">
    <property type="protein sequence ID" value="KKK58000.1"/>
    <property type="molecule type" value="Genomic_DNA"/>
</dbReference>
<organism evidence="2">
    <name type="scientific">marine sediment metagenome</name>
    <dbReference type="NCBI Taxonomy" id="412755"/>
    <lineage>
        <taxon>unclassified sequences</taxon>
        <taxon>metagenomes</taxon>
        <taxon>ecological metagenomes</taxon>
    </lineage>
</organism>
<comment type="caution">
    <text evidence="2">The sequence shown here is derived from an EMBL/GenBank/DDBJ whole genome shotgun (WGS) entry which is preliminary data.</text>
</comment>
<gene>
    <name evidence="2" type="ORF">LCGC14_3048820</name>
</gene>
<evidence type="ECO:0000313" key="2">
    <source>
        <dbReference type="EMBL" id="KKK58000.1"/>
    </source>
</evidence>
<name>A0A0F8XAL5_9ZZZZ</name>
<feature type="region of interest" description="Disordered" evidence="1">
    <location>
        <begin position="131"/>
        <end position="181"/>
    </location>
</feature>
<evidence type="ECO:0000256" key="1">
    <source>
        <dbReference type="SAM" id="MobiDB-lite"/>
    </source>
</evidence>
<accession>A0A0F8XAL5</accession>
<feature type="compositionally biased region" description="Basic and acidic residues" evidence="1">
    <location>
        <begin position="131"/>
        <end position="140"/>
    </location>
</feature>
<feature type="compositionally biased region" description="Basic residues" evidence="1">
    <location>
        <begin position="172"/>
        <end position="181"/>
    </location>
</feature>
<protein>
    <submittedName>
        <fullName evidence="2">Uncharacterized protein</fullName>
    </submittedName>
</protein>
<proteinExistence type="predicted"/>
<dbReference type="AlphaFoldDB" id="A0A0F8XAL5"/>
<reference evidence="2" key="1">
    <citation type="journal article" date="2015" name="Nature">
        <title>Complex archaea that bridge the gap between prokaryotes and eukaryotes.</title>
        <authorList>
            <person name="Spang A."/>
            <person name="Saw J.H."/>
            <person name="Jorgensen S.L."/>
            <person name="Zaremba-Niedzwiedzka K."/>
            <person name="Martijn J."/>
            <person name="Lind A.E."/>
            <person name="van Eijk R."/>
            <person name="Schleper C."/>
            <person name="Guy L."/>
            <person name="Ettema T.J."/>
        </authorList>
    </citation>
    <scope>NUCLEOTIDE SEQUENCE</scope>
</reference>